<evidence type="ECO:0000313" key="2">
    <source>
        <dbReference type="Proteomes" id="UP000499080"/>
    </source>
</evidence>
<name>A0A4Y2LK32_ARAVE</name>
<evidence type="ECO:0000313" key="1">
    <source>
        <dbReference type="EMBL" id="GBN13697.1"/>
    </source>
</evidence>
<organism evidence="1 2">
    <name type="scientific">Araneus ventricosus</name>
    <name type="common">Orbweaver spider</name>
    <name type="synonym">Epeira ventricosa</name>
    <dbReference type="NCBI Taxonomy" id="182803"/>
    <lineage>
        <taxon>Eukaryota</taxon>
        <taxon>Metazoa</taxon>
        <taxon>Ecdysozoa</taxon>
        <taxon>Arthropoda</taxon>
        <taxon>Chelicerata</taxon>
        <taxon>Arachnida</taxon>
        <taxon>Araneae</taxon>
        <taxon>Araneomorphae</taxon>
        <taxon>Entelegynae</taxon>
        <taxon>Araneoidea</taxon>
        <taxon>Araneidae</taxon>
        <taxon>Araneus</taxon>
    </lineage>
</organism>
<dbReference type="AlphaFoldDB" id="A0A4Y2LK32"/>
<sequence>MSPNTVGYLKHREGCFYLKISKSYSIAHSSSSSSGSTAQNGCWSSQSLYSILTVLSVTSDRGGLVVRSRLGSGGFQVPTPIPLKIRLVYRPVLLLIYVEG</sequence>
<dbReference type="EMBL" id="BGPR01005817">
    <property type="protein sequence ID" value="GBN13697.1"/>
    <property type="molecule type" value="Genomic_DNA"/>
</dbReference>
<comment type="caution">
    <text evidence="1">The sequence shown here is derived from an EMBL/GenBank/DDBJ whole genome shotgun (WGS) entry which is preliminary data.</text>
</comment>
<protein>
    <submittedName>
        <fullName evidence="1">Uncharacterized protein</fullName>
    </submittedName>
</protein>
<reference evidence="1 2" key="1">
    <citation type="journal article" date="2019" name="Sci. Rep.">
        <title>Orb-weaving spider Araneus ventricosus genome elucidates the spidroin gene catalogue.</title>
        <authorList>
            <person name="Kono N."/>
            <person name="Nakamura H."/>
            <person name="Ohtoshi R."/>
            <person name="Moran D.A.P."/>
            <person name="Shinohara A."/>
            <person name="Yoshida Y."/>
            <person name="Fujiwara M."/>
            <person name="Mori M."/>
            <person name="Tomita M."/>
            <person name="Arakawa K."/>
        </authorList>
    </citation>
    <scope>NUCLEOTIDE SEQUENCE [LARGE SCALE GENOMIC DNA]</scope>
</reference>
<accession>A0A4Y2LK32</accession>
<gene>
    <name evidence="1" type="ORF">AVEN_199737_1</name>
</gene>
<keyword evidence="2" id="KW-1185">Reference proteome</keyword>
<dbReference type="Proteomes" id="UP000499080">
    <property type="component" value="Unassembled WGS sequence"/>
</dbReference>
<proteinExistence type="predicted"/>